<evidence type="ECO:0000256" key="1">
    <source>
        <dbReference type="ARBA" id="ARBA00022676"/>
    </source>
</evidence>
<organism evidence="4 5">
    <name type="scientific">Glycomyces algeriensis</name>
    <dbReference type="NCBI Taxonomy" id="256037"/>
    <lineage>
        <taxon>Bacteria</taxon>
        <taxon>Bacillati</taxon>
        <taxon>Actinomycetota</taxon>
        <taxon>Actinomycetes</taxon>
        <taxon>Glycomycetales</taxon>
        <taxon>Glycomycetaceae</taxon>
        <taxon>Glycomyces</taxon>
    </lineage>
</organism>
<keyword evidence="2 4" id="KW-0808">Transferase</keyword>
<dbReference type="Pfam" id="PF13692">
    <property type="entry name" value="Glyco_trans_1_4"/>
    <property type="match status" value="1"/>
</dbReference>
<evidence type="ECO:0000259" key="3">
    <source>
        <dbReference type="Pfam" id="PF13579"/>
    </source>
</evidence>
<gene>
    <name evidence="4" type="ORF">GALLR39Z86_30860</name>
</gene>
<keyword evidence="5" id="KW-1185">Reference proteome</keyword>
<evidence type="ECO:0000313" key="5">
    <source>
        <dbReference type="Proteomes" id="UP001144313"/>
    </source>
</evidence>
<dbReference type="Pfam" id="PF13579">
    <property type="entry name" value="Glyco_trans_4_4"/>
    <property type="match status" value="1"/>
</dbReference>
<dbReference type="PANTHER" id="PTHR12526">
    <property type="entry name" value="GLYCOSYLTRANSFERASE"/>
    <property type="match status" value="1"/>
</dbReference>
<evidence type="ECO:0000256" key="2">
    <source>
        <dbReference type="ARBA" id="ARBA00022679"/>
    </source>
</evidence>
<reference evidence="4" key="1">
    <citation type="submission" date="2022-12" db="EMBL/GenBank/DDBJ databases">
        <title>Reference genome sequencing for broad-spectrum identification of bacterial and archaeal isolates by mass spectrometry.</title>
        <authorList>
            <person name="Sekiguchi Y."/>
            <person name="Tourlousse D.M."/>
        </authorList>
    </citation>
    <scope>NUCLEOTIDE SEQUENCE</scope>
    <source>
        <strain evidence="4">LLR39Z86</strain>
    </source>
</reference>
<dbReference type="AlphaFoldDB" id="A0A9W6GA09"/>
<dbReference type="Proteomes" id="UP001144313">
    <property type="component" value="Unassembled WGS sequence"/>
</dbReference>
<dbReference type="RefSeq" id="WP_281846598.1">
    <property type="nucleotide sequence ID" value="NZ_BAAAOL010000017.1"/>
</dbReference>
<name>A0A9W6GA09_9ACTN</name>
<dbReference type="GO" id="GO:0016757">
    <property type="term" value="F:glycosyltransferase activity"/>
    <property type="evidence" value="ECO:0007669"/>
    <property type="project" value="UniProtKB-KW"/>
</dbReference>
<dbReference type="PANTHER" id="PTHR12526:SF634">
    <property type="entry name" value="BLL3361 PROTEIN"/>
    <property type="match status" value="1"/>
</dbReference>
<dbReference type="InterPro" id="IPR028098">
    <property type="entry name" value="Glyco_trans_4-like_N"/>
</dbReference>
<dbReference type="CDD" id="cd03801">
    <property type="entry name" value="GT4_PimA-like"/>
    <property type="match status" value="1"/>
</dbReference>
<protein>
    <submittedName>
        <fullName evidence="4">Glycosyl transferase family 1</fullName>
    </submittedName>
</protein>
<sequence length="374" mass="39250">MNSRYDACVVLNYYAPYTSGLTRVAMDVAESLAADGKRVAVVASRHDPALPRFEVRGGVHVHRARVAARIGRGVVSPGFASLAGRIARRSDVVNLHVPMLEAGLIARAARGTPVVVHHHDDVWLSGGATAKAQIAVVDASVAAALRRAAAVVVANLDHAKSSRHWAIMEQRRVCAVPPPCRERGPGKPVFRDGAGPHIGFLGRMAPEKGLHHLVRAFRDWDDPAARLLLAGDESVAGGDVVARLRGQAAGDGRIRFLGRLEEPAIADFHASLDAFALPSVAEESFGITQTEAMMSGVPVVASDLPGMRVPLQTTGFGELVESGDADGLREALRRVARYPAGRRSAGAAVATAAFGMKSSLDAYAAVLEAAAAGS</sequence>
<dbReference type="EMBL" id="BSDT01000001">
    <property type="protein sequence ID" value="GLI43236.1"/>
    <property type="molecule type" value="Genomic_DNA"/>
</dbReference>
<accession>A0A9W6GA09</accession>
<feature type="domain" description="Glycosyltransferase subfamily 4-like N-terminal" evidence="3">
    <location>
        <begin position="20"/>
        <end position="178"/>
    </location>
</feature>
<dbReference type="SUPFAM" id="SSF53756">
    <property type="entry name" value="UDP-Glycosyltransferase/glycogen phosphorylase"/>
    <property type="match status" value="1"/>
</dbReference>
<proteinExistence type="predicted"/>
<keyword evidence="1" id="KW-0328">Glycosyltransferase</keyword>
<comment type="caution">
    <text evidence="4">The sequence shown here is derived from an EMBL/GenBank/DDBJ whole genome shotgun (WGS) entry which is preliminary data.</text>
</comment>
<dbReference type="Gene3D" id="3.40.50.2000">
    <property type="entry name" value="Glycogen Phosphorylase B"/>
    <property type="match status" value="2"/>
</dbReference>
<evidence type="ECO:0000313" key="4">
    <source>
        <dbReference type="EMBL" id="GLI43236.1"/>
    </source>
</evidence>